<evidence type="ECO:0000256" key="8">
    <source>
        <dbReference type="PIRSR" id="PIRSR001480-2"/>
    </source>
</evidence>
<dbReference type="EMBL" id="AP009152">
    <property type="protein sequence ID" value="BAG28677.1"/>
    <property type="molecule type" value="Genomic_DNA"/>
</dbReference>
<organism evidence="10 11">
    <name type="scientific">Kocuria rhizophila (strain ATCC 9341 / DSM 348 / NBRC 103217 / DC2201)</name>
    <dbReference type="NCBI Taxonomy" id="378753"/>
    <lineage>
        <taxon>Bacteria</taxon>
        <taxon>Bacillati</taxon>
        <taxon>Actinomycetota</taxon>
        <taxon>Actinomycetes</taxon>
        <taxon>Micrococcales</taxon>
        <taxon>Micrococcaceae</taxon>
        <taxon>Kocuria</taxon>
    </lineage>
</organism>
<feature type="binding site" evidence="8">
    <location>
        <position position="123"/>
    </location>
    <ligand>
        <name>Zn(2+)</name>
        <dbReference type="ChEBI" id="CHEBI:29105"/>
    </ligand>
</feature>
<evidence type="ECO:0000259" key="9">
    <source>
        <dbReference type="Pfam" id="PF20511"/>
    </source>
</evidence>
<dbReference type="EC" id="5.3.1.8" evidence="3"/>
<dbReference type="Gene3D" id="2.60.120.10">
    <property type="entry name" value="Jelly Rolls"/>
    <property type="match status" value="2"/>
</dbReference>
<accession>B2GFV3</accession>
<name>B2GFV3_KOCRD</name>
<dbReference type="Pfam" id="PF20511">
    <property type="entry name" value="PMI_typeI_cat"/>
    <property type="match status" value="1"/>
</dbReference>
<dbReference type="STRING" id="378753.KRH_03300"/>
<dbReference type="CDD" id="cd07011">
    <property type="entry name" value="cupin_PMI_type_I_N"/>
    <property type="match status" value="1"/>
</dbReference>
<dbReference type="Gene3D" id="1.10.441.10">
    <property type="entry name" value="Phosphomannose Isomerase, domain 2"/>
    <property type="match status" value="1"/>
</dbReference>
<evidence type="ECO:0000256" key="5">
    <source>
        <dbReference type="ARBA" id="ARBA00022833"/>
    </source>
</evidence>
<feature type="binding site" evidence="8">
    <location>
        <position position="86"/>
    </location>
    <ligand>
        <name>Zn(2+)</name>
        <dbReference type="ChEBI" id="CHEBI:29105"/>
    </ligand>
</feature>
<dbReference type="InterPro" id="IPR011051">
    <property type="entry name" value="RmlC_Cupin_sf"/>
</dbReference>
<dbReference type="Proteomes" id="UP000008838">
    <property type="component" value="Chromosome"/>
</dbReference>
<dbReference type="GO" id="GO:0005975">
    <property type="term" value="P:carbohydrate metabolic process"/>
    <property type="evidence" value="ECO:0007669"/>
    <property type="project" value="InterPro"/>
</dbReference>
<feature type="active site" evidence="7">
    <location>
        <position position="275"/>
    </location>
</feature>
<keyword evidence="6 10" id="KW-0413">Isomerase</keyword>
<dbReference type="AlphaFoldDB" id="B2GFV3"/>
<evidence type="ECO:0000256" key="6">
    <source>
        <dbReference type="ARBA" id="ARBA00023235"/>
    </source>
</evidence>
<dbReference type="eggNOG" id="COG1482">
    <property type="taxonomic scope" value="Bacteria"/>
</dbReference>
<dbReference type="InterPro" id="IPR046457">
    <property type="entry name" value="PMI_typeI_cat"/>
</dbReference>
<feature type="domain" description="Phosphomannose isomerase type I catalytic" evidence="9">
    <location>
        <begin position="8"/>
        <end position="135"/>
    </location>
</feature>
<keyword evidence="4 8" id="KW-0479">Metal-binding</keyword>
<evidence type="ECO:0000256" key="7">
    <source>
        <dbReference type="PIRSR" id="PIRSR001480-1"/>
    </source>
</evidence>
<evidence type="ECO:0000256" key="3">
    <source>
        <dbReference type="ARBA" id="ARBA00011956"/>
    </source>
</evidence>
<keyword evidence="5 8" id="KW-0862">Zinc</keyword>
<dbReference type="GO" id="GO:0004476">
    <property type="term" value="F:mannose-6-phosphate isomerase activity"/>
    <property type="evidence" value="ECO:0007669"/>
    <property type="project" value="UniProtKB-EC"/>
</dbReference>
<dbReference type="PANTHER" id="PTHR10309:SF0">
    <property type="entry name" value="MANNOSE-6-PHOSPHATE ISOMERASE"/>
    <property type="match status" value="1"/>
</dbReference>
<comment type="similarity">
    <text evidence="2">Belongs to the mannose-6-phosphate isomerase type 1 family.</text>
</comment>
<comment type="catalytic activity">
    <reaction evidence="1">
        <text>D-mannose 6-phosphate = D-fructose 6-phosphate</text>
        <dbReference type="Rhea" id="RHEA:12356"/>
        <dbReference type="ChEBI" id="CHEBI:58735"/>
        <dbReference type="ChEBI" id="CHEBI:61527"/>
        <dbReference type="EC" id="5.3.1.8"/>
    </reaction>
</comment>
<evidence type="ECO:0000313" key="11">
    <source>
        <dbReference type="Proteomes" id="UP000008838"/>
    </source>
</evidence>
<dbReference type="SUPFAM" id="SSF51182">
    <property type="entry name" value="RmlC-like cupins"/>
    <property type="match status" value="1"/>
</dbReference>
<dbReference type="InterPro" id="IPR014710">
    <property type="entry name" value="RmlC-like_jellyroll"/>
</dbReference>
<dbReference type="PRINTS" id="PR00714">
    <property type="entry name" value="MAN6PISMRASE"/>
</dbReference>
<dbReference type="GO" id="GO:0005829">
    <property type="term" value="C:cytosol"/>
    <property type="evidence" value="ECO:0007669"/>
    <property type="project" value="TreeGrafter"/>
</dbReference>
<evidence type="ECO:0000256" key="1">
    <source>
        <dbReference type="ARBA" id="ARBA00000757"/>
    </source>
</evidence>
<keyword evidence="11" id="KW-1185">Reference proteome</keyword>
<protein>
    <recommendedName>
        <fullName evidence="3">mannose-6-phosphate isomerase</fullName>
        <ecNumber evidence="3">5.3.1.8</ecNumber>
    </recommendedName>
</protein>
<proteinExistence type="inferred from homology"/>
<sequence length="412" mass="43313">MCGMAEFLRMSNPIQHYAWGSCSVLADMQGRPGPTERPEAELWMGAHASAPSRVELAGQQRGLDEIAPHLPFLLKVLAIDAPLSIQVHPSSDQAREGFARENAAGIAPDAPHRNYRDEHAKPETVIALTDMWLLAGQQEPGRLAELAETLDLPWLAAAAASPCPLRHALELGDDDAAAAVRVCVTAAASARDTAASSQEGTGSLSPEQGPAERAVHLIELLSRHHPQDRGMLVALCMNVVHLAPGQALFTPAQQVHAYLSGTAVEIMGCSDNVLRAGLTSKHIDVPELLAVMAQTQEPVELLQTRTAEDGAVHYPLWDPALSLVSARVAPGAPLVREVADTCMVLVTEGSVRVSATAGPEDGGAQDEGTAAAAGESLVRLGGACTVRITGEGCVFLVEAVTPGRPHGPRLTL</sequence>
<dbReference type="PIRSF" id="PIRSF001480">
    <property type="entry name" value="Mannose-6-phosphate_isomerase"/>
    <property type="match status" value="1"/>
</dbReference>
<comment type="cofactor">
    <cofactor evidence="8">
        <name>Zn(2+)</name>
        <dbReference type="ChEBI" id="CHEBI:29105"/>
    </cofactor>
    <text evidence="8">Binds 1 zinc ion per subunit.</text>
</comment>
<dbReference type="GO" id="GO:0008270">
    <property type="term" value="F:zinc ion binding"/>
    <property type="evidence" value="ECO:0007669"/>
    <property type="project" value="InterPro"/>
</dbReference>
<dbReference type="NCBIfam" id="TIGR00218">
    <property type="entry name" value="manA"/>
    <property type="match status" value="1"/>
</dbReference>
<evidence type="ECO:0000256" key="2">
    <source>
        <dbReference type="ARBA" id="ARBA00010772"/>
    </source>
</evidence>
<feature type="binding site" evidence="8">
    <location>
        <position position="88"/>
    </location>
    <ligand>
        <name>Zn(2+)</name>
        <dbReference type="ChEBI" id="CHEBI:29105"/>
    </ligand>
</feature>
<dbReference type="InterPro" id="IPR001250">
    <property type="entry name" value="Man6P_Isoase-1"/>
</dbReference>
<dbReference type="HOGENOM" id="CLU_026967_1_1_11"/>
<dbReference type="GO" id="GO:0009298">
    <property type="term" value="P:GDP-mannose biosynthetic process"/>
    <property type="evidence" value="ECO:0007669"/>
    <property type="project" value="InterPro"/>
</dbReference>
<evidence type="ECO:0000313" key="10">
    <source>
        <dbReference type="EMBL" id="BAG28677.1"/>
    </source>
</evidence>
<dbReference type="PANTHER" id="PTHR10309">
    <property type="entry name" value="MANNOSE-6-PHOSPHATE ISOMERASE"/>
    <property type="match status" value="1"/>
</dbReference>
<gene>
    <name evidence="10" type="primary">manA</name>
    <name evidence="10" type="synonym">pmi</name>
    <name evidence="10" type="ordered locus">KRH_03300</name>
</gene>
<dbReference type="KEGG" id="krh:KRH_03300"/>
<dbReference type="InterPro" id="IPR016305">
    <property type="entry name" value="Mannose-6-P_Isomerase"/>
</dbReference>
<feature type="binding site" evidence="8">
    <location>
        <position position="256"/>
    </location>
    <ligand>
        <name>Zn(2+)</name>
        <dbReference type="ChEBI" id="CHEBI:29105"/>
    </ligand>
</feature>
<reference evidence="10 11" key="1">
    <citation type="journal article" date="2008" name="J. Bacteriol.">
        <title>Complete genome sequence of the soil actinomycete Kocuria rhizophila.</title>
        <authorList>
            <person name="Takarada H."/>
            <person name="Sekine M."/>
            <person name="Kosugi H."/>
            <person name="Matsuo Y."/>
            <person name="Fujisawa T."/>
            <person name="Omata S."/>
            <person name="Kishi E."/>
            <person name="Shimizu A."/>
            <person name="Tsukatani N."/>
            <person name="Tanikawa S."/>
            <person name="Fujita N."/>
            <person name="Harayama S."/>
        </authorList>
    </citation>
    <scope>NUCLEOTIDE SEQUENCE [LARGE SCALE GENOMIC DNA]</scope>
    <source>
        <strain evidence="11">ATCC 9341 / DSM 348 / NBRC 103217 / DC2201</strain>
    </source>
</reference>
<evidence type="ECO:0000256" key="4">
    <source>
        <dbReference type="ARBA" id="ARBA00022723"/>
    </source>
</evidence>